<keyword evidence="3" id="KW-1133">Transmembrane helix</keyword>
<feature type="transmembrane region" description="Helical" evidence="3">
    <location>
        <begin position="379"/>
        <end position="398"/>
    </location>
</feature>
<dbReference type="InterPro" id="IPR011701">
    <property type="entry name" value="MFS"/>
</dbReference>
<comment type="subcellular location">
    <subcellularLocation>
        <location evidence="1">Membrane</location>
        <topology evidence="1">Multi-pass membrane protein</topology>
    </subcellularLocation>
</comment>
<evidence type="ECO:0000256" key="1">
    <source>
        <dbReference type="ARBA" id="ARBA00004141"/>
    </source>
</evidence>
<keyword evidence="3" id="KW-0472">Membrane</keyword>
<dbReference type="GO" id="GO:0016020">
    <property type="term" value="C:membrane"/>
    <property type="evidence" value="ECO:0007669"/>
    <property type="project" value="UniProtKB-SubCell"/>
</dbReference>
<reference evidence="5 6" key="1">
    <citation type="journal article" date="2021" name="Elife">
        <title>Chloroplast acquisition without the gene transfer in kleptoplastic sea slugs, Plakobranchus ocellatus.</title>
        <authorList>
            <person name="Maeda T."/>
            <person name="Takahashi S."/>
            <person name="Yoshida T."/>
            <person name="Shimamura S."/>
            <person name="Takaki Y."/>
            <person name="Nagai Y."/>
            <person name="Toyoda A."/>
            <person name="Suzuki Y."/>
            <person name="Arimoto A."/>
            <person name="Ishii H."/>
            <person name="Satoh N."/>
            <person name="Nishiyama T."/>
            <person name="Hasebe M."/>
            <person name="Maruyama T."/>
            <person name="Minagawa J."/>
            <person name="Obokata J."/>
            <person name="Shigenobu S."/>
        </authorList>
    </citation>
    <scope>NUCLEOTIDE SEQUENCE [LARGE SCALE GENOMIC DNA]</scope>
</reference>
<name>A0AAV4DXL4_9GAST</name>
<dbReference type="AlphaFoldDB" id="A0AAV4DXL4"/>
<feature type="transmembrane region" description="Helical" evidence="3">
    <location>
        <begin position="287"/>
        <end position="308"/>
    </location>
</feature>
<dbReference type="PANTHER" id="PTHR11360:SF284">
    <property type="entry name" value="EG:103B4.3 PROTEIN-RELATED"/>
    <property type="match status" value="1"/>
</dbReference>
<feature type="transmembrane region" description="Helical" evidence="3">
    <location>
        <begin position="352"/>
        <end position="373"/>
    </location>
</feature>
<evidence type="ECO:0000259" key="4">
    <source>
        <dbReference type="PROSITE" id="PS50850"/>
    </source>
</evidence>
<keyword evidence="3" id="KW-0812">Transmembrane</keyword>
<dbReference type="GO" id="GO:0008028">
    <property type="term" value="F:monocarboxylic acid transmembrane transporter activity"/>
    <property type="evidence" value="ECO:0007669"/>
    <property type="project" value="TreeGrafter"/>
</dbReference>
<evidence type="ECO:0000256" key="2">
    <source>
        <dbReference type="SAM" id="MobiDB-lite"/>
    </source>
</evidence>
<dbReference type="Pfam" id="PF07690">
    <property type="entry name" value="MFS_1"/>
    <property type="match status" value="1"/>
</dbReference>
<feature type="transmembrane region" description="Helical" evidence="3">
    <location>
        <begin position="62"/>
        <end position="82"/>
    </location>
</feature>
<keyword evidence="6" id="KW-1185">Reference proteome</keyword>
<dbReference type="Proteomes" id="UP000735302">
    <property type="component" value="Unassembled WGS sequence"/>
</dbReference>
<feature type="domain" description="Major facilitator superfamily (MFS) profile" evidence="4">
    <location>
        <begin position="20"/>
        <end position="403"/>
    </location>
</feature>
<feature type="transmembrane region" description="Helical" evidence="3">
    <location>
        <begin position="254"/>
        <end position="275"/>
    </location>
</feature>
<sequence>MFVVTTVNRSLPMAREDDSWRWVVAIAAFLTQFIVCGITYSLGIFHVVFKDTFYESHFETSWVGSILLYVTALSSIMFRFVTSRFGSRVSVILGGLLASTGLGLCMLAQELFHLYLCFGLLTGLGFGLACSPSIVAVERYFVHGRSQALSVVVAGIGAGIITFPVLIRQLLLHFAWRGTMLILSGIALNLCVCGMVMKPLRHEKQIPLRSMLSCIPLQHPLFDGMCLANLFWSFGSTVVYMYLPSYAMAQGSSFDSAVFLVSTVGMASFASRAIFAFMGPNSTLDEVTSTLCSLGLGVVILGIAPLLFKNYMGQVAYTLLFGFYSGFWTTFLSQASRELLGPRYVAMGNGYLSLMVALGALCGGPLTGLLLYQENDFKVAFYLGGACLLWSSVVMILLKLQRCQPRLEDFHPEKTSNATNKTKGLPGKGDDFSVPLITGEMKNGGGGSGNSILMSTVVSGPGESVGGTSLTSRNGRAGYQAPPNTGSTVINSNDIVVWVPKDF</sequence>
<dbReference type="InterPro" id="IPR036259">
    <property type="entry name" value="MFS_trans_sf"/>
</dbReference>
<dbReference type="PANTHER" id="PTHR11360">
    <property type="entry name" value="MONOCARBOXYLATE TRANSPORTER"/>
    <property type="match status" value="1"/>
</dbReference>
<feature type="transmembrane region" description="Helical" evidence="3">
    <location>
        <begin position="148"/>
        <end position="167"/>
    </location>
</feature>
<feature type="transmembrane region" description="Helical" evidence="3">
    <location>
        <begin position="20"/>
        <end position="42"/>
    </location>
</feature>
<proteinExistence type="predicted"/>
<organism evidence="5 6">
    <name type="scientific">Plakobranchus ocellatus</name>
    <dbReference type="NCBI Taxonomy" id="259542"/>
    <lineage>
        <taxon>Eukaryota</taxon>
        <taxon>Metazoa</taxon>
        <taxon>Spiralia</taxon>
        <taxon>Lophotrochozoa</taxon>
        <taxon>Mollusca</taxon>
        <taxon>Gastropoda</taxon>
        <taxon>Heterobranchia</taxon>
        <taxon>Euthyneura</taxon>
        <taxon>Panpulmonata</taxon>
        <taxon>Sacoglossa</taxon>
        <taxon>Placobranchoidea</taxon>
        <taxon>Plakobranchidae</taxon>
        <taxon>Plakobranchus</taxon>
    </lineage>
</organism>
<dbReference type="SUPFAM" id="SSF103473">
    <property type="entry name" value="MFS general substrate transporter"/>
    <property type="match status" value="1"/>
</dbReference>
<dbReference type="EMBL" id="BLXT01008455">
    <property type="protein sequence ID" value="GFO48809.1"/>
    <property type="molecule type" value="Genomic_DNA"/>
</dbReference>
<dbReference type="InterPro" id="IPR050327">
    <property type="entry name" value="Proton-linked_MCT"/>
</dbReference>
<evidence type="ECO:0000313" key="5">
    <source>
        <dbReference type="EMBL" id="GFO48809.1"/>
    </source>
</evidence>
<protein>
    <submittedName>
        <fullName evidence="5">Monocarboxylate transporter 12</fullName>
    </submittedName>
</protein>
<dbReference type="Gene3D" id="1.20.1250.20">
    <property type="entry name" value="MFS general substrate transporter like domains"/>
    <property type="match status" value="2"/>
</dbReference>
<gene>
    <name evidence="5" type="ORF">PoB_007531400</name>
</gene>
<evidence type="ECO:0000256" key="3">
    <source>
        <dbReference type="SAM" id="Phobius"/>
    </source>
</evidence>
<dbReference type="CDD" id="cd17352">
    <property type="entry name" value="MFS_MCT_SLC16"/>
    <property type="match status" value="1"/>
</dbReference>
<feature type="transmembrane region" description="Helical" evidence="3">
    <location>
        <begin position="179"/>
        <end position="200"/>
    </location>
</feature>
<feature type="transmembrane region" description="Helical" evidence="3">
    <location>
        <begin position="89"/>
        <end position="109"/>
    </location>
</feature>
<dbReference type="InterPro" id="IPR020846">
    <property type="entry name" value="MFS_dom"/>
</dbReference>
<feature type="transmembrane region" description="Helical" evidence="3">
    <location>
        <begin position="115"/>
        <end position="136"/>
    </location>
</feature>
<feature type="transmembrane region" description="Helical" evidence="3">
    <location>
        <begin position="314"/>
        <end position="332"/>
    </location>
</feature>
<feature type="region of interest" description="Disordered" evidence="2">
    <location>
        <begin position="464"/>
        <end position="485"/>
    </location>
</feature>
<comment type="caution">
    <text evidence="5">The sequence shown here is derived from an EMBL/GenBank/DDBJ whole genome shotgun (WGS) entry which is preliminary data.</text>
</comment>
<evidence type="ECO:0000313" key="6">
    <source>
        <dbReference type="Proteomes" id="UP000735302"/>
    </source>
</evidence>
<dbReference type="PROSITE" id="PS50850">
    <property type="entry name" value="MFS"/>
    <property type="match status" value="1"/>
</dbReference>
<accession>A0AAV4DXL4</accession>